<dbReference type="Pfam" id="PF05973">
    <property type="entry name" value="Gp49"/>
    <property type="match status" value="1"/>
</dbReference>
<dbReference type="EMBL" id="UOGF01000059">
    <property type="protein sequence ID" value="VAX30212.1"/>
    <property type="molecule type" value="Genomic_DNA"/>
</dbReference>
<evidence type="ECO:0000313" key="1">
    <source>
        <dbReference type="EMBL" id="VAX30212.1"/>
    </source>
</evidence>
<protein>
    <submittedName>
        <fullName evidence="1">Phage protein</fullName>
    </submittedName>
</protein>
<accession>A0A3B1CPG9</accession>
<reference evidence="1" key="1">
    <citation type="submission" date="2018-06" db="EMBL/GenBank/DDBJ databases">
        <authorList>
            <person name="Zhirakovskaya E."/>
        </authorList>
    </citation>
    <scope>NUCLEOTIDE SEQUENCE</scope>
</reference>
<organism evidence="1">
    <name type="scientific">hydrothermal vent metagenome</name>
    <dbReference type="NCBI Taxonomy" id="652676"/>
    <lineage>
        <taxon>unclassified sequences</taxon>
        <taxon>metagenomes</taxon>
        <taxon>ecological metagenomes</taxon>
    </lineage>
</organism>
<name>A0A3B1CPG9_9ZZZZ</name>
<proteinExistence type="predicted"/>
<dbReference type="InterPro" id="IPR009241">
    <property type="entry name" value="HigB-like"/>
</dbReference>
<gene>
    <name evidence="1" type="ORF">MNBD_NITROSPIRAE01-1321</name>
</gene>
<sequence length="74" mass="8571">MRPVVWLGSGVFEIALKHDKEAYRCVQAVQLGDKIYVLHAFQKKAKKGIKTPQKDLDLIKQRYKDAKELESNEK</sequence>
<dbReference type="AlphaFoldDB" id="A0A3B1CPG9"/>